<dbReference type="AlphaFoldDB" id="A0A3S3U0K2"/>
<reference evidence="1 2" key="1">
    <citation type="submission" date="2019-01" db="EMBL/GenBank/DDBJ databases">
        <title>Flavobacterium sp. nov.,isolated from freshwater.</title>
        <authorList>
            <person name="Zhang R."/>
            <person name="Du Z.-J."/>
        </authorList>
    </citation>
    <scope>NUCLEOTIDE SEQUENCE [LARGE SCALE GENOMIC DNA]</scope>
    <source>
        <strain evidence="1 2">1E403</strain>
    </source>
</reference>
<evidence type="ECO:0000313" key="2">
    <source>
        <dbReference type="Proteomes" id="UP000287527"/>
    </source>
</evidence>
<sequence>MERRYIYFPVLIMTSCDMLKEMNLIFEYDYDLNNGAKTNERFYIPAQSVPYIVVSFLRLPEDFEFVYHPLRDFQLILNNIEYEIIKNYFPAITCCPKLECSLYRKADTEYNIPFVKDV</sequence>
<comment type="caution">
    <text evidence="1">The sequence shown here is derived from an EMBL/GenBank/DDBJ whole genome shotgun (WGS) entry which is preliminary data.</text>
</comment>
<dbReference type="Proteomes" id="UP000287527">
    <property type="component" value="Unassembled WGS sequence"/>
</dbReference>
<dbReference type="RefSeq" id="WP_128389629.1">
    <property type="nucleotide sequence ID" value="NZ_SBII01000005.1"/>
</dbReference>
<evidence type="ECO:0000313" key="1">
    <source>
        <dbReference type="EMBL" id="RWX00400.1"/>
    </source>
</evidence>
<dbReference type="EMBL" id="SBII01000005">
    <property type="protein sequence ID" value="RWX00400.1"/>
    <property type="molecule type" value="Genomic_DNA"/>
</dbReference>
<protein>
    <submittedName>
        <fullName evidence="1">Uncharacterized protein</fullName>
    </submittedName>
</protein>
<name>A0A3S3U0K2_9FLAO</name>
<dbReference type="PROSITE" id="PS51257">
    <property type="entry name" value="PROKAR_LIPOPROTEIN"/>
    <property type="match status" value="1"/>
</dbReference>
<accession>A0A3S3U0K2</accession>
<keyword evidence="2" id="KW-1185">Reference proteome</keyword>
<organism evidence="1 2">
    <name type="scientific">Flavobacterium cerinum</name>
    <dbReference type="NCBI Taxonomy" id="2502784"/>
    <lineage>
        <taxon>Bacteria</taxon>
        <taxon>Pseudomonadati</taxon>
        <taxon>Bacteroidota</taxon>
        <taxon>Flavobacteriia</taxon>
        <taxon>Flavobacteriales</taxon>
        <taxon>Flavobacteriaceae</taxon>
        <taxon>Flavobacterium</taxon>
    </lineage>
</organism>
<gene>
    <name evidence="1" type="ORF">EPI11_08975</name>
</gene>
<proteinExistence type="predicted"/>